<sequence>MAISTGGIVEDWGPPRWALQEVKKQVATFAPRQSDQDYVVDVAFRSWHLHKEPEFTGVQAAMVGRKQRRFIVWHSVPKGLDTAEAVRDWLVSVLPETARLVREYLPGKSKSYPSEELAAEIDGLREMLLRTEYVVHSPT</sequence>
<dbReference type="EMBL" id="JAAKZI010000090">
    <property type="protein sequence ID" value="NGN85628.1"/>
    <property type="molecule type" value="Genomic_DNA"/>
</dbReference>
<accession>A0ABX0DG87</accession>
<name>A0ABX0DG87_9MICC</name>
<reference evidence="1 2" key="1">
    <citation type="submission" date="2020-02" db="EMBL/GenBank/DDBJ databases">
        <title>Genome sequence of the type strain DSM 27180 of Arthrobacter silviterrae.</title>
        <authorList>
            <person name="Gao J."/>
            <person name="Sun J."/>
        </authorList>
    </citation>
    <scope>NUCLEOTIDE SEQUENCE [LARGE SCALE GENOMIC DNA]</scope>
    <source>
        <strain evidence="1 2">DSM 27180</strain>
    </source>
</reference>
<evidence type="ECO:0000313" key="1">
    <source>
        <dbReference type="EMBL" id="NGN85628.1"/>
    </source>
</evidence>
<evidence type="ECO:0000313" key="2">
    <source>
        <dbReference type="Proteomes" id="UP000479226"/>
    </source>
</evidence>
<keyword evidence="2" id="KW-1185">Reference proteome</keyword>
<dbReference type="RefSeq" id="WP_165183832.1">
    <property type="nucleotide sequence ID" value="NZ_JAAKZI010000090.1"/>
</dbReference>
<dbReference type="Proteomes" id="UP000479226">
    <property type="component" value="Unassembled WGS sequence"/>
</dbReference>
<protein>
    <submittedName>
        <fullName evidence="1">Uncharacterized protein</fullName>
    </submittedName>
</protein>
<gene>
    <name evidence="1" type="ORF">G6N77_19510</name>
</gene>
<organism evidence="1 2">
    <name type="scientific">Arthrobacter silviterrae</name>
    <dbReference type="NCBI Taxonomy" id="2026658"/>
    <lineage>
        <taxon>Bacteria</taxon>
        <taxon>Bacillati</taxon>
        <taxon>Actinomycetota</taxon>
        <taxon>Actinomycetes</taxon>
        <taxon>Micrococcales</taxon>
        <taxon>Micrococcaceae</taxon>
        <taxon>Arthrobacter</taxon>
    </lineage>
</organism>
<proteinExistence type="predicted"/>
<comment type="caution">
    <text evidence="1">The sequence shown here is derived from an EMBL/GenBank/DDBJ whole genome shotgun (WGS) entry which is preliminary data.</text>
</comment>